<dbReference type="PANTHER" id="PTHR46426">
    <property type="entry name" value="PROTEIN DISULFIDE-ISOMERASE TMX3"/>
    <property type="match status" value="1"/>
</dbReference>
<evidence type="ECO:0000256" key="6">
    <source>
        <dbReference type="ARBA" id="ARBA00022989"/>
    </source>
</evidence>
<feature type="domain" description="Thioredoxin" evidence="11">
    <location>
        <begin position="1"/>
        <end position="117"/>
    </location>
</feature>
<dbReference type="PRINTS" id="PR00421">
    <property type="entry name" value="THIOREDOXIN"/>
</dbReference>
<dbReference type="SUPFAM" id="SSF52833">
    <property type="entry name" value="Thioredoxin-like"/>
    <property type="match status" value="4"/>
</dbReference>
<evidence type="ECO:0000256" key="1">
    <source>
        <dbReference type="ARBA" id="ARBA00004389"/>
    </source>
</evidence>
<reference evidence="12" key="1">
    <citation type="submission" date="2021-06" db="EMBL/GenBank/DDBJ databases">
        <authorList>
            <person name="Kallberg Y."/>
            <person name="Tangrot J."/>
            <person name="Rosling A."/>
        </authorList>
    </citation>
    <scope>NUCLEOTIDE SEQUENCE</scope>
    <source>
        <strain evidence="12">MA453B</strain>
    </source>
</reference>
<dbReference type="PROSITE" id="PS51352">
    <property type="entry name" value="THIOREDOXIN_2"/>
    <property type="match status" value="2"/>
</dbReference>
<evidence type="ECO:0000256" key="8">
    <source>
        <dbReference type="ARBA" id="ARBA00045246"/>
    </source>
</evidence>
<protein>
    <submittedName>
        <fullName evidence="12">17851_t:CDS:1</fullName>
    </submittedName>
</protein>
<evidence type="ECO:0000259" key="11">
    <source>
        <dbReference type="PROSITE" id="PS51352"/>
    </source>
</evidence>
<evidence type="ECO:0000256" key="3">
    <source>
        <dbReference type="ARBA" id="ARBA00022692"/>
    </source>
</evidence>
<dbReference type="NCBIfam" id="TIGR01126">
    <property type="entry name" value="pdi_dom"/>
    <property type="match status" value="1"/>
</dbReference>
<gene>
    <name evidence="12" type="ORF">DERYTH_LOCUS12220</name>
</gene>
<dbReference type="InterPro" id="IPR052250">
    <property type="entry name" value="PDI_TMX3"/>
</dbReference>
<feature type="domain" description="Thioredoxin" evidence="11">
    <location>
        <begin position="141"/>
        <end position="254"/>
    </location>
</feature>
<evidence type="ECO:0000313" key="13">
    <source>
        <dbReference type="Proteomes" id="UP000789405"/>
    </source>
</evidence>
<dbReference type="EMBL" id="CAJVPY010007901">
    <property type="protein sequence ID" value="CAG8688571.1"/>
    <property type="molecule type" value="Genomic_DNA"/>
</dbReference>
<feature type="non-terminal residue" evidence="12">
    <location>
        <position position="560"/>
    </location>
</feature>
<accession>A0A9N9ERU8</accession>
<keyword evidence="5" id="KW-0677">Repeat</keyword>
<evidence type="ECO:0000256" key="9">
    <source>
        <dbReference type="RuleBase" id="RU004208"/>
    </source>
</evidence>
<keyword evidence="6 10" id="KW-1133">Transmembrane helix</keyword>
<dbReference type="InterPro" id="IPR005788">
    <property type="entry name" value="PDI_thioredoxin-like_dom"/>
</dbReference>
<dbReference type="Pfam" id="PF00085">
    <property type="entry name" value="Thioredoxin"/>
    <property type="match status" value="2"/>
</dbReference>
<organism evidence="12 13">
    <name type="scientific">Dentiscutata erythropus</name>
    <dbReference type="NCBI Taxonomy" id="1348616"/>
    <lineage>
        <taxon>Eukaryota</taxon>
        <taxon>Fungi</taxon>
        <taxon>Fungi incertae sedis</taxon>
        <taxon>Mucoromycota</taxon>
        <taxon>Glomeromycotina</taxon>
        <taxon>Glomeromycetes</taxon>
        <taxon>Diversisporales</taxon>
        <taxon>Gigasporaceae</taxon>
        <taxon>Dentiscutata</taxon>
    </lineage>
</organism>
<keyword evidence="7 10" id="KW-0472">Membrane</keyword>
<dbReference type="InterPro" id="IPR017937">
    <property type="entry name" value="Thioredoxin_CS"/>
</dbReference>
<evidence type="ECO:0000256" key="7">
    <source>
        <dbReference type="ARBA" id="ARBA00023136"/>
    </source>
</evidence>
<evidence type="ECO:0000256" key="2">
    <source>
        <dbReference type="ARBA" id="ARBA00006347"/>
    </source>
</evidence>
<name>A0A9N9ERU8_9GLOM</name>
<feature type="transmembrane region" description="Helical" evidence="10">
    <location>
        <begin position="523"/>
        <end position="541"/>
    </location>
</feature>
<evidence type="ECO:0000313" key="12">
    <source>
        <dbReference type="EMBL" id="CAG8688571.1"/>
    </source>
</evidence>
<comment type="function">
    <text evidence="8">Probable disulfide isomerase, which participates in the folding of proteins containing disulfide bonds. May act as a dithiol oxidase. Acts as a regulator of endoplasmic reticulum-mitochondria contact sites via its ability to regulate redox signals.</text>
</comment>
<dbReference type="Pfam" id="PF13848">
    <property type="entry name" value="Thioredoxin_6"/>
    <property type="match status" value="1"/>
</dbReference>
<dbReference type="GO" id="GO:0003756">
    <property type="term" value="F:protein disulfide isomerase activity"/>
    <property type="evidence" value="ECO:0007669"/>
    <property type="project" value="InterPro"/>
</dbReference>
<dbReference type="PROSITE" id="PS00194">
    <property type="entry name" value="THIOREDOXIN_1"/>
    <property type="match status" value="2"/>
</dbReference>
<comment type="similarity">
    <text evidence="2 9">Belongs to the protein disulfide isomerase family.</text>
</comment>
<keyword evidence="3 10" id="KW-0812">Transmembrane</keyword>
<dbReference type="PANTHER" id="PTHR46426:SF1">
    <property type="entry name" value="PROTEIN DISULFIDE-ISOMERASE TMX3"/>
    <property type="match status" value="1"/>
</dbReference>
<comment type="subcellular location">
    <subcellularLocation>
        <location evidence="1">Endoplasmic reticulum membrane</location>
        <topology evidence="1">Single-pass membrane protein</topology>
    </subcellularLocation>
</comment>
<proteinExistence type="inferred from homology"/>
<comment type="caution">
    <text evidence="12">The sequence shown here is derived from an EMBL/GenBank/DDBJ whole genome shotgun (WGS) entry which is preliminary data.</text>
</comment>
<evidence type="ECO:0000256" key="5">
    <source>
        <dbReference type="ARBA" id="ARBA00022737"/>
    </source>
</evidence>
<sequence>LVTGVLGSEVISLDSSNFNQIVSKGNWFVDFFAPWCPHCQVLEPIWTKLAAEHGDFLKSKDFHLAKVDCTLNGDFCNLHDVQGYPSLNLYKNGAKIDSYLRARDFDTLSEYIKKKAEEEYEPKTNDNTDILIVPEEDEINEELIPPNPSGTVVSLTSNNFDELTKSGPWFVKFFAPWCGHCKNLAPTWEELGHKLQNKVNVGKVDCTVEKDICSRFKIQGYPTLKLIKDADDITDYKGSRQLQSLQEFAEQAASARLVEVNLDEFDKAKKIDDVFFIYLYDENTPSKNLDIMKGLSRSFFSIKFYSSKDPKLASSLKVYILPALVVIKDDLQKSYQTTNSVDPFDDLTSLRNWVQSEKYPLVPAIDSENYEDILGGDRLVVLGVLRPTDVRPFIKAKNSLKAIARLYHQQTKKRGGSEDNRGVIFAWLDGDKWENYIYSVYGLNRKDLPTVVISDPLSSEYFDTSKSGEKLTLSHQTRLLESINDAKLGYLEGKSTIGYTEKMFRGIFSMGANVQKSLFDHPFISLIIFALIFGVFWRTCLMSQTRDGRWRDFERGVAGK</sequence>
<evidence type="ECO:0000256" key="4">
    <source>
        <dbReference type="ARBA" id="ARBA00022729"/>
    </source>
</evidence>
<dbReference type="OrthoDB" id="427280at2759"/>
<dbReference type="InterPro" id="IPR036249">
    <property type="entry name" value="Thioredoxin-like_sf"/>
</dbReference>
<keyword evidence="4" id="KW-0732">Signal</keyword>
<dbReference type="GO" id="GO:0005789">
    <property type="term" value="C:endoplasmic reticulum membrane"/>
    <property type="evidence" value="ECO:0007669"/>
    <property type="project" value="UniProtKB-SubCell"/>
</dbReference>
<dbReference type="InterPro" id="IPR013766">
    <property type="entry name" value="Thioredoxin_domain"/>
</dbReference>
<evidence type="ECO:0000256" key="10">
    <source>
        <dbReference type="SAM" id="Phobius"/>
    </source>
</evidence>
<dbReference type="Proteomes" id="UP000789405">
    <property type="component" value="Unassembled WGS sequence"/>
</dbReference>
<dbReference type="AlphaFoldDB" id="A0A9N9ERU8"/>
<keyword evidence="13" id="KW-1185">Reference proteome</keyword>
<dbReference type="Gene3D" id="3.40.30.10">
    <property type="entry name" value="Glutaredoxin"/>
    <property type="match status" value="3"/>
</dbReference>